<evidence type="ECO:0000313" key="1">
    <source>
        <dbReference type="EMBL" id="MRG92033.1"/>
    </source>
</evidence>
<protein>
    <submittedName>
        <fullName evidence="1">Uncharacterized protein</fullName>
    </submittedName>
</protein>
<accession>A0A6N7PIX6</accession>
<gene>
    <name evidence="1" type="ORF">GF068_08855</name>
</gene>
<dbReference type="EMBL" id="WJIE01000002">
    <property type="protein sequence ID" value="MRG92033.1"/>
    <property type="molecule type" value="Genomic_DNA"/>
</dbReference>
<dbReference type="Proteomes" id="UP000440224">
    <property type="component" value="Unassembled WGS sequence"/>
</dbReference>
<dbReference type="OrthoDB" id="5497255at2"/>
<comment type="caution">
    <text evidence="1">The sequence shown here is derived from an EMBL/GenBank/DDBJ whole genome shotgun (WGS) entry which is preliminary data.</text>
</comment>
<evidence type="ECO:0000313" key="2">
    <source>
        <dbReference type="Proteomes" id="UP000440224"/>
    </source>
</evidence>
<organism evidence="1 2">
    <name type="scientific">Polyangium spumosum</name>
    <dbReference type="NCBI Taxonomy" id="889282"/>
    <lineage>
        <taxon>Bacteria</taxon>
        <taxon>Pseudomonadati</taxon>
        <taxon>Myxococcota</taxon>
        <taxon>Polyangia</taxon>
        <taxon>Polyangiales</taxon>
        <taxon>Polyangiaceae</taxon>
        <taxon>Polyangium</taxon>
    </lineage>
</organism>
<proteinExistence type="predicted"/>
<reference evidence="1 2" key="1">
    <citation type="submission" date="2019-10" db="EMBL/GenBank/DDBJ databases">
        <title>A soil myxobacterium in the family Polyangiaceae.</title>
        <authorList>
            <person name="Li Y."/>
            <person name="Wang J."/>
        </authorList>
    </citation>
    <scope>NUCLEOTIDE SEQUENCE [LARGE SCALE GENOMIC DNA]</scope>
    <source>
        <strain evidence="1 2">DSM 14734</strain>
    </source>
</reference>
<keyword evidence="2" id="KW-1185">Reference proteome</keyword>
<dbReference type="AlphaFoldDB" id="A0A6N7PIX6"/>
<name>A0A6N7PIX6_9BACT</name>
<sequence length="301" mass="32374">MQSIELSFASPRKLPKPKDLRGNVVVLDIAFASEAGGKSFETVTLPFIEALGPRLRAWVDHHDSLHHARYADDARFVLSTKAEHGACPEMITPEIVTRAGRVDTLVCHVDFDGLASGAKWLRGGEEPYPGCDADARAIDTRIGTPGPVAARIDRALRARPRDHALFGLIVRHLSTGLSDASLWQPIDAAGAELAPLEAEARRLARSFERIEPGIVLVDATNRKGPYDKTLLLLVGQERASVSAVIDGDNVTFAAAFDSGINFLERFGISGGMPTVVSIHRSKLVSALEALGVKPSEASRFG</sequence>